<dbReference type="InterPro" id="IPR000222">
    <property type="entry name" value="PP2C_BS"/>
</dbReference>
<evidence type="ECO:0000256" key="1">
    <source>
        <dbReference type="ARBA" id="ARBA00022723"/>
    </source>
</evidence>
<dbReference type="GO" id="GO:0046872">
    <property type="term" value="F:metal ion binding"/>
    <property type="evidence" value="ECO:0007669"/>
    <property type="project" value="UniProtKB-KW"/>
</dbReference>
<dbReference type="EMBL" id="JAANIB010007316">
    <property type="protein sequence ID" value="KAG5326529.1"/>
    <property type="molecule type" value="Genomic_DNA"/>
</dbReference>
<dbReference type="InterPro" id="IPR001932">
    <property type="entry name" value="PPM-type_phosphatase-like_dom"/>
</dbReference>
<feature type="compositionally biased region" description="Polar residues" evidence="5">
    <location>
        <begin position="1348"/>
        <end position="1357"/>
    </location>
</feature>
<gene>
    <name evidence="7" type="primary">Ppm1e</name>
    <name evidence="7" type="ORF">G6Z77_0001233</name>
</gene>
<feature type="region of interest" description="Disordered" evidence="5">
    <location>
        <begin position="465"/>
        <end position="588"/>
    </location>
</feature>
<dbReference type="SUPFAM" id="SSF81606">
    <property type="entry name" value="PP2C-like"/>
    <property type="match status" value="1"/>
</dbReference>
<dbReference type="Proteomes" id="UP000670152">
    <property type="component" value="Unassembled WGS sequence"/>
</dbReference>
<evidence type="ECO:0000256" key="5">
    <source>
        <dbReference type="SAM" id="MobiDB-lite"/>
    </source>
</evidence>
<feature type="compositionally biased region" description="Basic and acidic residues" evidence="5">
    <location>
        <begin position="515"/>
        <end position="528"/>
    </location>
</feature>
<keyword evidence="1" id="KW-0479">Metal-binding</keyword>
<dbReference type="InterPro" id="IPR036457">
    <property type="entry name" value="PPM-type-like_dom_sf"/>
</dbReference>
<feature type="compositionally biased region" description="Low complexity" evidence="5">
    <location>
        <begin position="1363"/>
        <end position="1413"/>
    </location>
</feature>
<feature type="region of interest" description="Disordered" evidence="5">
    <location>
        <begin position="901"/>
        <end position="981"/>
    </location>
</feature>
<feature type="domain" description="PPM-type phosphatase" evidence="6">
    <location>
        <begin position="136"/>
        <end position="394"/>
    </location>
</feature>
<dbReference type="GO" id="GO:0004722">
    <property type="term" value="F:protein serine/threonine phosphatase activity"/>
    <property type="evidence" value="ECO:0007669"/>
    <property type="project" value="InterPro"/>
</dbReference>
<dbReference type="SMART" id="SM00332">
    <property type="entry name" value="PP2Cc"/>
    <property type="match status" value="1"/>
</dbReference>
<keyword evidence="8" id="KW-1185">Reference proteome</keyword>
<feature type="compositionally biased region" description="Basic and acidic residues" evidence="5">
    <location>
        <begin position="560"/>
        <end position="582"/>
    </location>
</feature>
<protein>
    <submittedName>
        <fullName evidence="7">PPM1E phosphatase</fullName>
    </submittedName>
</protein>
<feature type="compositionally biased region" description="Polar residues" evidence="5">
    <location>
        <begin position="1543"/>
        <end position="1560"/>
    </location>
</feature>
<dbReference type="SMART" id="SM00331">
    <property type="entry name" value="PP2C_SIG"/>
    <property type="match status" value="1"/>
</dbReference>
<dbReference type="PROSITE" id="PS51746">
    <property type="entry name" value="PPM_2"/>
    <property type="match status" value="1"/>
</dbReference>
<evidence type="ECO:0000313" key="7">
    <source>
        <dbReference type="EMBL" id="KAG5326529.1"/>
    </source>
</evidence>
<feature type="compositionally biased region" description="Low complexity" evidence="5">
    <location>
        <begin position="1588"/>
        <end position="1606"/>
    </location>
</feature>
<evidence type="ECO:0000256" key="3">
    <source>
        <dbReference type="ARBA" id="ARBA00022912"/>
    </source>
</evidence>
<evidence type="ECO:0000259" key="6">
    <source>
        <dbReference type="PROSITE" id="PS51746"/>
    </source>
</evidence>
<evidence type="ECO:0000256" key="4">
    <source>
        <dbReference type="RuleBase" id="RU003465"/>
    </source>
</evidence>
<proteinExistence type="inferred from homology"/>
<dbReference type="OrthoDB" id="416093at2759"/>
<dbReference type="InterPro" id="IPR015655">
    <property type="entry name" value="PP2C"/>
</dbReference>
<feature type="region of interest" description="Disordered" evidence="5">
    <location>
        <begin position="797"/>
        <end position="819"/>
    </location>
</feature>
<dbReference type="PANTHER" id="PTHR13832">
    <property type="entry name" value="PROTEIN PHOSPHATASE 2C"/>
    <property type="match status" value="1"/>
</dbReference>
<comment type="caution">
    <text evidence="7">The sequence shown here is derived from an EMBL/GenBank/DDBJ whole genome shotgun (WGS) entry which is preliminary data.</text>
</comment>
<accession>A0A836ENB5</accession>
<feature type="region of interest" description="Disordered" evidence="5">
    <location>
        <begin position="1630"/>
        <end position="1657"/>
    </location>
</feature>
<feature type="non-terminal residue" evidence="7">
    <location>
        <position position="1657"/>
    </location>
</feature>
<feature type="compositionally biased region" description="Polar residues" evidence="5">
    <location>
        <begin position="953"/>
        <end position="964"/>
    </location>
</feature>
<organism evidence="7 8">
    <name type="scientific">Acromyrmex heyeri</name>
    <dbReference type="NCBI Taxonomy" id="230685"/>
    <lineage>
        <taxon>Eukaryota</taxon>
        <taxon>Metazoa</taxon>
        <taxon>Ecdysozoa</taxon>
        <taxon>Arthropoda</taxon>
        <taxon>Hexapoda</taxon>
        <taxon>Insecta</taxon>
        <taxon>Pterygota</taxon>
        <taxon>Neoptera</taxon>
        <taxon>Endopterygota</taxon>
        <taxon>Hymenoptera</taxon>
        <taxon>Apocrita</taxon>
        <taxon>Aculeata</taxon>
        <taxon>Formicoidea</taxon>
        <taxon>Formicidae</taxon>
        <taxon>Myrmicinae</taxon>
        <taxon>Acromyrmex</taxon>
    </lineage>
</organism>
<feature type="region of interest" description="Disordered" evidence="5">
    <location>
        <begin position="646"/>
        <end position="686"/>
    </location>
</feature>
<evidence type="ECO:0000256" key="2">
    <source>
        <dbReference type="ARBA" id="ARBA00022801"/>
    </source>
</evidence>
<feature type="compositionally biased region" description="Low complexity" evidence="5">
    <location>
        <begin position="1297"/>
        <end position="1346"/>
    </location>
</feature>
<keyword evidence="2 4" id="KW-0378">Hydrolase</keyword>
<sequence>MAADCVADGDYLGEYSRFFAEFVARVNPDDQLPVKVSVYDVNENELVGEIISVTLQYLNRIYCPPSLQSYIARLVIQAIKSTCKKQPEICGLRQQEKTYAPLKLMQAVTNEVNEICRRYLDNSRLALLPPPSSTPQVTVGAIRNARRKMEDRHMILHDLNTMFNIQDDTIVDYYAVFDGHGGQDAAAYCATHLHQYLVESVHYPTDPERALRDAFLTTDAQFIAKSSTQKLNGGTTAVCALLINKKLYIAWVGDSMASLVTYGNVKQLVNPHRPTREDESERIRNLGGVVVHCMGIMRVNGFLSISRAIGDVPYKPYISGEPEVRCVPLDGTEDFLIIACDGLWDYVDQRTAALRVYRQVLQNPYDLKHVHQALLQSAKRAGSLDNITVIVVFLTPPIEIASRSNPLLTHQAPNGLLLNNMDPNNPIPSNHDEFDVKPAYIKQLIDDDMDRPDFDLLLKNSVCGMTRNGKHRNDDDAEYDYTDIGPETDVDAGEDVHDNNYPALATSSSLDPTPESEKPSIEIEKYNNDDDDDKNDNDYSNRDNANVCPVDSVVNDDDLDNRVRPNDKDVRGADDETLRDHGDDDDDVARIETAGMHTVVDDDESPPSPRAAKPLQHALIVADNVADSEDSEDEWDYYRADPNKQESAVTAVTADESRKDIEEQSVQETESVAEASLEVQSSGAEDDIKCEDSSKLLEPNFEIDIDISDEKELIELTPIYPGILEEEKNNMDFQLNPEAAEFVPLSPPLVCNRSNTRLRDFAISGSPLKTTQTMDDIRVPSQSEFDKEVCRRPKEIGEESHDENAELQNNSSQSLDISEISSTKAEIGDDESMMHVMSTSQWQTDISSQWNEKAHDDAGSDLEDGGVVTKNDPMAVSLTPASFKAFELKVDLNALHILDDSSDGAEQASTPPRSPEPSMKITYDEDRPNTPLEDKNSIDVLCTSTPQPPDDSVSVNSETTNSETKINEKEESSFDSNPFSHETELSCTAEKVINNVPGIDIQGYESDENVLKEHRETFKEVYDIENFSDTEEDKNLCKKEDNKDAEDAQTFIMRSLDDSAKMLETENVESEVSKNLPDSTSHSDLDNAIHTTQHYLSEEKLLSELVKNQLNQSSDWTDYCKTEKVMLHTENPDCDVYKNDSFFESKKQEDIEKLYDEDKDSDKNDFKPDSTTELISSDSIHKSNFMEEELQHENQMFEESVPITILTNEPIKQEQIEEKTAEFVLANVDEEVLKEEITSENIPPKQEEIELQKTVEILEDIATIDKSKEVTEVAQVSVEAAIVATAAAVVIASSKAKTTTTTSAKRPTKTTMTKTTTKTATKSPTSPSKPISTTMRTTTTSLPASTLKKPTTSTATRPKQLEGSTKTTVSSTSGKTTITKTTVIPKSTTTATRTSASPRSATMRPKTTTTTTTLSKVSTPASIEKKSTVSGDTKLASKPATTKPASTTGRTTTTSTTAKTLVKTSTATKTSTSNITSKPRPMSATSATKSTSTLKQSTTGVNGASRPKTAPTSGGTTKPRESKTITATGKSPLIDKQSKETVNKQISRSGVSAPKTSARSSVPIGTVIGTAKTRTSAGKSSGNASAISPTKKTLTPKSTSRTSTTVPKRILSEAKVLQNGISKEDAVITATNKPEDDVPLKDASPVNMPFDNQLIAD</sequence>
<keyword evidence="3 4" id="KW-0904">Protein phosphatase</keyword>
<dbReference type="PROSITE" id="PS01032">
    <property type="entry name" value="PPM_1"/>
    <property type="match status" value="1"/>
</dbReference>
<feature type="compositionally biased region" description="Basic and acidic residues" evidence="5">
    <location>
        <begin position="922"/>
        <end position="937"/>
    </location>
</feature>
<evidence type="ECO:0000313" key="8">
    <source>
        <dbReference type="Proteomes" id="UP000670152"/>
    </source>
</evidence>
<dbReference type="Gene3D" id="3.60.40.10">
    <property type="entry name" value="PPM-type phosphatase domain"/>
    <property type="match status" value="1"/>
</dbReference>
<dbReference type="PANTHER" id="PTHR13832:SF818">
    <property type="entry name" value="SD03870P"/>
    <property type="match status" value="1"/>
</dbReference>
<comment type="similarity">
    <text evidence="4">Belongs to the PP2C family.</text>
</comment>
<feature type="compositionally biased region" description="Low complexity" evidence="5">
    <location>
        <begin position="1440"/>
        <end position="1499"/>
    </location>
</feature>
<feature type="compositionally biased region" description="Polar residues" evidence="5">
    <location>
        <begin position="1572"/>
        <end position="1587"/>
    </location>
</feature>
<name>A0A836ENB5_9HYME</name>
<dbReference type="CDD" id="cd00143">
    <property type="entry name" value="PP2Cc"/>
    <property type="match status" value="1"/>
</dbReference>
<feature type="non-terminal residue" evidence="7">
    <location>
        <position position="1"/>
    </location>
</feature>
<reference evidence="7 8" key="1">
    <citation type="submission" date="2020-02" db="EMBL/GenBank/DDBJ databases">
        <title>Relaxed selection underlies rapid genomic changes in the transitions from sociality to social parasitism in ants.</title>
        <authorList>
            <person name="Bi X."/>
        </authorList>
    </citation>
    <scope>NUCLEOTIDE SEQUENCE [LARGE SCALE GENOMIC DNA]</scope>
    <source>
        <strain evidence="7">BGI-DK2014b</strain>
        <tissue evidence="7">Whole body</tissue>
    </source>
</reference>
<dbReference type="Pfam" id="PF00481">
    <property type="entry name" value="PP2C"/>
    <property type="match status" value="1"/>
</dbReference>
<feature type="compositionally biased region" description="Acidic residues" evidence="5">
    <location>
        <begin position="475"/>
        <end position="493"/>
    </location>
</feature>
<feature type="region of interest" description="Disordered" evidence="5">
    <location>
        <begin position="1297"/>
        <end position="1606"/>
    </location>
</feature>